<dbReference type="Proteomes" id="UP000009101">
    <property type="component" value="Chromosome"/>
</dbReference>
<protein>
    <submittedName>
        <fullName evidence="1">Uncharacterized protein</fullName>
    </submittedName>
</protein>
<dbReference type="EMBL" id="FN645454">
    <property type="protein sequence ID" value="CBI76002.1"/>
    <property type="molecule type" value="Genomic_DNA"/>
</dbReference>
<keyword evidence="2" id="KW-1185">Reference proteome</keyword>
<reference evidence="2" key="1">
    <citation type="submission" date="2009-11" db="EMBL/GenBank/DDBJ databases">
        <title>Genome sequencing of Bartonella species and comparative genomics.</title>
        <authorList>
            <person name="Engel P."/>
            <person name="Salzburger W."/>
            <person name="Marius L."/>
            <person name="Chao-Chin C."/>
            <person name="Soichi M."/>
            <person name="Christa L."/>
            <person name="Alexandra C."/>
            <person name="Aurelie L."/>
            <person name="Claudine M."/>
            <person name="Stephan S.C."/>
            <person name="Christoph D."/>
        </authorList>
    </citation>
    <scope>NUCLEOTIDE SEQUENCE [LARGE SCALE GENOMIC DNA]</scope>
    <source>
        <strain evidence="2">CIP 104772 / 73</strain>
    </source>
</reference>
<reference evidence="1 2" key="2">
    <citation type="journal article" date="2011" name="PLoS Genet.">
        <title>Parallel evolution of a type IV secretion system in radiating lineages of the host-restricted bacterial pathogen Bartonella.</title>
        <authorList>
            <person name="Engel P."/>
            <person name="Salzburger W."/>
            <person name="Liesch M."/>
            <person name="Chang C.C."/>
            <person name="Maruyama S."/>
            <person name="Lanz C."/>
            <person name="Calteau A."/>
            <person name="Lajus A."/>
            <person name="Medigue C."/>
            <person name="Schuster S.C."/>
            <person name="Dehio C."/>
        </authorList>
    </citation>
    <scope>NUCLEOTIDE SEQUENCE [LARGE SCALE GENOMIC DNA]</scope>
    <source>
        <strain evidence="2">CIP 104772 / 73</strain>
    </source>
</reference>
<organism evidence="1 2">
    <name type="scientific">Bartonella clarridgeiae (strain CCUG 45776 / CIP 104772 / 73)</name>
    <dbReference type="NCBI Taxonomy" id="696125"/>
    <lineage>
        <taxon>Bacteria</taxon>
        <taxon>Pseudomonadati</taxon>
        <taxon>Pseudomonadota</taxon>
        <taxon>Alphaproteobacteria</taxon>
        <taxon>Hyphomicrobiales</taxon>
        <taxon>Bartonellaceae</taxon>
        <taxon>Bartonella</taxon>
    </lineage>
</organism>
<sequence length="15" mass="1595">MTIVQASIDEEGACK</sequence>
<evidence type="ECO:0000313" key="2">
    <source>
        <dbReference type="Proteomes" id="UP000009101"/>
    </source>
</evidence>
<dbReference type="HOGENOM" id="CLU_3433954_0_0_5"/>
<dbReference type="KEGG" id="bcd:BARCL_0321"/>
<accession>E6YGL4</accession>
<evidence type="ECO:0000313" key="1">
    <source>
        <dbReference type="EMBL" id="CBI76002.1"/>
    </source>
</evidence>
<gene>
    <name evidence="1" type="ordered locus">BARCL_0321</name>
</gene>
<proteinExistence type="predicted"/>
<name>E6YGL4_BARC7</name>